<reference evidence="4 5" key="1">
    <citation type="submission" date="2014-04" db="EMBL/GenBank/DDBJ databases">
        <authorList>
            <consortium name="DOE Joint Genome Institute"/>
            <person name="Kuo A."/>
            <person name="Kohler A."/>
            <person name="Nagy L.G."/>
            <person name="Floudas D."/>
            <person name="Copeland A."/>
            <person name="Barry K.W."/>
            <person name="Cichocki N."/>
            <person name="Veneault-Fourrey C."/>
            <person name="LaButti K."/>
            <person name="Lindquist E.A."/>
            <person name="Lipzen A."/>
            <person name="Lundell T."/>
            <person name="Morin E."/>
            <person name="Murat C."/>
            <person name="Sun H."/>
            <person name="Tunlid A."/>
            <person name="Henrissat B."/>
            <person name="Grigoriev I.V."/>
            <person name="Hibbett D.S."/>
            <person name="Martin F."/>
            <person name="Nordberg H.P."/>
            <person name="Cantor M.N."/>
            <person name="Hua S.X."/>
        </authorList>
    </citation>
    <scope>NUCLEOTIDE SEQUENCE [LARGE SCALE GENOMIC DNA]</scope>
    <source>
        <strain evidence="4 5">Foug A</strain>
    </source>
</reference>
<dbReference type="Pfam" id="PF07714">
    <property type="entry name" value="PK_Tyr_Ser-Thr"/>
    <property type="match status" value="1"/>
</dbReference>
<feature type="domain" description="Protein kinase" evidence="3">
    <location>
        <begin position="324"/>
        <end position="583"/>
    </location>
</feature>
<dbReference type="STRING" id="1036808.A0A0C3DZS8"/>
<reference evidence="5" key="2">
    <citation type="submission" date="2015-01" db="EMBL/GenBank/DDBJ databases">
        <title>Evolutionary Origins and Diversification of the Mycorrhizal Mutualists.</title>
        <authorList>
            <consortium name="DOE Joint Genome Institute"/>
            <consortium name="Mycorrhizal Genomics Consortium"/>
            <person name="Kohler A."/>
            <person name="Kuo A."/>
            <person name="Nagy L.G."/>
            <person name="Floudas D."/>
            <person name="Copeland A."/>
            <person name="Barry K.W."/>
            <person name="Cichocki N."/>
            <person name="Veneault-Fourrey C."/>
            <person name="LaButti K."/>
            <person name="Lindquist E.A."/>
            <person name="Lipzen A."/>
            <person name="Lundell T."/>
            <person name="Morin E."/>
            <person name="Murat C."/>
            <person name="Riley R."/>
            <person name="Ohm R."/>
            <person name="Sun H."/>
            <person name="Tunlid A."/>
            <person name="Henrissat B."/>
            <person name="Grigoriev I.V."/>
            <person name="Hibbett D.S."/>
            <person name="Martin F."/>
        </authorList>
    </citation>
    <scope>NUCLEOTIDE SEQUENCE [LARGE SCALE GENOMIC DNA]</scope>
    <source>
        <strain evidence="5">Foug A</strain>
    </source>
</reference>
<sequence length="626" mass="70589">MATIKCQYCNLLLPQSTLTSHLRSKHAPPSATDMGNLYKNLINVPMVISPKEMPNRVSNIPPKTAAQAAASVKSAPAPVQGKQSTLFSDWLKRNASRQSNYVTVDDVVCSRVIRTDQPEKTAVALAKAVRYDVHEMVRVFDGLSNGVREACYEYVRTTHVFPALTTFVFLHLSLCSPDDDRRLRHFKSSMRTYQLRGEEWCILHYASIRDFLYPILQSPIDCHICNQSLICNSQLHILDIQHLGAQAASYLVDRDRAQSFYERIRKSKDSKGISQSMVDLLQALLDLRPREFDEWYRPCFLAAVIHLTRKGLVYPAYLEIKGIDDCTETDGAGGSGVISQGSLLGRTVALKKLIDRKQGYDKLIKNFAHEAVLWRNVNHTNCLPFYGILKGKDDDLYLVSPWMERGDLRAYLFENPDVDRLPLAYDIASGLEYLHKMQPTIVHGDLKCLNIFVTNTHRACIADFGLSNVRDFSTKANSSITIGGTPGFIAPELYSAVTWNEILSLDLRRCDMFAFGVVLYQIYAGKESELNTVNINAGNRPPRLSQDLCKLRGLDDDIWHLISCLWQHNSNARFVAESARGFIGDKLEARGGMRSPMLGQDPEWNLDFLRCMSVATSPFELHRVAT</sequence>
<keyword evidence="1" id="KW-0547">Nucleotide-binding</keyword>
<dbReference type="InterPro" id="IPR000719">
    <property type="entry name" value="Prot_kinase_dom"/>
</dbReference>
<name>A0A0C3DZS8_9AGAM</name>
<protein>
    <recommendedName>
        <fullName evidence="3">Protein kinase domain-containing protein</fullName>
    </recommendedName>
</protein>
<dbReference type="AlphaFoldDB" id="A0A0C3DZS8"/>
<keyword evidence="2" id="KW-0067">ATP-binding</keyword>
<dbReference type="EMBL" id="KN822049">
    <property type="protein sequence ID" value="KIM61729.1"/>
    <property type="molecule type" value="Genomic_DNA"/>
</dbReference>
<dbReference type="InterPro" id="IPR008271">
    <property type="entry name" value="Ser/Thr_kinase_AS"/>
</dbReference>
<dbReference type="Gene3D" id="1.10.510.10">
    <property type="entry name" value="Transferase(Phosphotransferase) domain 1"/>
    <property type="match status" value="1"/>
</dbReference>
<dbReference type="SMART" id="SM00220">
    <property type="entry name" value="S_TKc"/>
    <property type="match status" value="1"/>
</dbReference>
<proteinExistence type="predicted"/>
<dbReference type="PANTHER" id="PTHR44329:SF298">
    <property type="entry name" value="MIXED LINEAGE KINASE DOMAIN-LIKE PROTEIN"/>
    <property type="match status" value="1"/>
</dbReference>
<evidence type="ECO:0000313" key="5">
    <source>
        <dbReference type="Proteomes" id="UP000053989"/>
    </source>
</evidence>
<dbReference type="SUPFAM" id="SSF56112">
    <property type="entry name" value="Protein kinase-like (PK-like)"/>
    <property type="match status" value="1"/>
</dbReference>
<accession>A0A0C3DZS8</accession>
<dbReference type="HOGENOM" id="CLU_030986_0_0_1"/>
<dbReference type="GO" id="GO:0004674">
    <property type="term" value="F:protein serine/threonine kinase activity"/>
    <property type="evidence" value="ECO:0007669"/>
    <property type="project" value="TreeGrafter"/>
</dbReference>
<dbReference type="PROSITE" id="PS50011">
    <property type="entry name" value="PROTEIN_KINASE_DOM"/>
    <property type="match status" value="1"/>
</dbReference>
<dbReference type="InParanoid" id="A0A0C3DZS8"/>
<dbReference type="GO" id="GO:0005524">
    <property type="term" value="F:ATP binding"/>
    <property type="evidence" value="ECO:0007669"/>
    <property type="project" value="UniProtKB-KW"/>
</dbReference>
<dbReference type="InterPro" id="IPR051681">
    <property type="entry name" value="Ser/Thr_Kinases-Pseudokinases"/>
</dbReference>
<evidence type="ECO:0000313" key="4">
    <source>
        <dbReference type="EMBL" id="KIM61729.1"/>
    </source>
</evidence>
<dbReference type="Proteomes" id="UP000053989">
    <property type="component" value="Unassembled WGS sequence"/>
</dbReference>
<dbReference type="OrthoDB" id="122279at2759"/>
<evidence type="ECO:0000259" key="3">
    <source>
        <dbReference type="PROSITE" id="PS50011"/>
    </source>
</evidence>
<dbReference type="InterPro" id="IPR011009">
    <property type="entry name" value="Kinase-like_dom_sf"/>
</dbReference>
<dbReference type="PANTHER" id="PTHR44329">
    <property type="entry name" value="SERINE/THREONINE-PROTEIN KINASE TNNI3K-RELATED"/>
    <property type="match status" value="1"/>
</dbReference>
<keyword evidence="5" id="KW-1185">Reference proteome</keyword>
<gene>
    <name evidence="4" type="ORF">SCLCIDRAFT_121384</name>
</gene>
<dbReference type="InterPro" id="IPR001245">
    <property type="entry name" value="Ser-Thr/Tyr_kinase_cat_dom"/>
</dbReference>
<evidence type="ECO:0000256" key="1">
    <source>
        <dbReference type="ARBA" id="ARBA00022741"/>
    </source>
</evidence>
<evidence type="ECO:0000256" key="2">
    <source>
        <dbReference type="ARBA" id="ARBA00022840"/>
    </source>
</evidence>
<dbReference type="PROSITE" id="PS00108">
    <property type="entry name" value="PROTEIN_KINASE_ST"/>
    <property type="match status" value="1"/>
</dbReference>
<organism evidence="4 5">
    <name type="scientific">Scleroderma citrinum Foug A</name>
    <dbReference type="NCBI Taxonomy" id="1036808"/>
    <lineage>
        <taxon>Eukaryota</taxon>
        <taxon>Fungi</taxon>
        <taxon>Dikarya</taxon>
        <taxon>Basidiomycota</taxon>
        <taxon>Agaricomycotina</taxon>
        <taxon>Agaricomycetes</taxon>
        <taxon>Agaricomycetidae</taxon>
        <taxon>Boletales</taxon>
        <taxon>Sclerodermatineae</taxon>
        <taxon>Sclerodermataceae</taxon>
        <taxon>Scleroderma</taxon>
    </lineage>
</organism>